<evidence type="ECO:0000256" key="1">
    <source>
        <dbReference type="ARBA" id="ARBA00022614"/>
    </source>
</evidence>
<dbReference type="PANTHER" id="PTHR14224:SF19">
    <property type="entry name" value="PRAME FAMILY MEMBER 11-RELATED"/>
    <property type="match status" value="1"/>
</dbReference>
<evidence type="ECO:0000313" key="3">
    <source>
        <dbReference type="EMBL" id="KAI4536759.1"/>
    </source>
</evidence>
<dbReference type="InterPro" id="IPR050694">
    <property type="entry name" value="LRRC14/PRAME"/>
</dbReference>
<dbReference type="GO" id="GO:0005737">
    <property type="term" value="C:cytoplasm"/>
    <property type="evidence" value="ECO:0007669"/>
    <property type="project" value="TreeGrafter"/>
</dbReference>
<proteinExistence type="predicted"/>
<accession>A0AAD4U2H1</accession>
<dbReference type="Gene3D" id="3.80.10.10">
    <property type="entry name" value="Ribonuclease Inhibitor"/>
    <property type="match status" value="1"/>
</dbReference>
<evidence type="ECO:0000256" key="2">
    <source>
        <dbReference type="ARBA" id="ARBA00022737"/>
    </source>
</evidence>
<protein>
    <recommendedName>
        <fullName evidence="5">Melanoma antigen preferentially expressed in tumors-like</fullName>
    </recommendedName>
</protein>
<keyword evidence="2" id="KW-0677">Repeat</keyword>
<sequence length="619" mass="69888">MSLQTRPRLLNLAAVSLLRDEALAIAALEYLPIELFPPLFMEAFCGSRSETLKAMVYAWPFVRLPLGGLMQKPHLGTLQAVLDGLDILLAQKNHSKRCKLRVLDLRNTGQDFWKMWSGTSVHVSSSSSMTPVAEVRSRTEQPLAPLEVFIELHFKESIIDDFLIYLMRSRFRMSVQNPLRLLNLAGKSLLTNEALAISALEYLPIELFPQLFMEAFCGRHRKTLKALVQAWPFVRLPLGGLMQTPHLGILQAVLDGLDVLLAQKDQPNSSVALGAVDSLRAEKPLAPFEVFIELHLKERSMDGFLAYLLKWVEERKAYIHLCCKKLSILSFPMENIMKVLSMVQLDCIQEVHVNCTWYLPTLAMFAPLLGQINKVQRLFISHIHLPSPKEQVKQHVVKITSQFLRLHHLRDLHLESPFYLEGCLDQMLRCLMTPLDTLTITRCLLTDSDLTHLSQSPKVSQLKGLNLSGVTMTYSSPELLPALLEKVSATLQELYLEQCGISDFHLEFLLPALSLCIQLTSFSLCGNFLSMATMEKMLRHTSGLPSLSGELYTVPQESFSSQGIIQTSRLAQCRTELLEILKDLGRPRTIWICFTPCPHCGDNTFCHPEPIIYSNNTLA</sequence>
<gene>
    <name evidence="3" type="ORF">MG293_012962</name>
</gene>
<organism evidence="3 4">
    <name type="scientific">Ovis ammon polii</name>
    <dbReference type="NCBI Taxonomy" id="230172"/>
    <lineage>
        <taxon>Eukaryota</taxon>
        <taxon>Metazoa</taxon>
        <taxon>Chordata</taxon>
        <taxon>Craniata</taxon>
        <taxon>Vertebrata</taxon>
        <taxon>Euteleostomi</taxon>
        <taxon>Mammalia</taxon>
        <taxon>Eutheria</taxon>
        <taxon>Laurasiatheria</taxon>
        <taxon>Artiodactyla</taxon>
        <taxon>Ruminantia</taxon>
        <taxon>Pecora</taxon>
        <taxon>Bovidae</taxon>
        <taxon>Caprinae</taxon>
        <taxon>Ovis</taxon>
    </lineage>
</organism>
<evidence type="ECO:0000313" key="4">
    <source>
        <dbReference type="Proteomes" id="UP001214576"/>
    </source>
</evidence>
<keyword evidence="1" id="KW-0433">Leucine-rich repeat</keyword>
<dbReference type="SUPFAM" id="SSF52047">
    <property type="entry name" value="RNI-like"/>
    <property type="match status" value="1"/>
</dbReference>
<dbReference type="EMBL" id="JAKZEL010000015">
    <property type="protein sequence ID" value="KAI4536759.1"/>
    <property type="molecule type" value="Genomic_DNA"/>
</dbReference>
<reference evidence="3" key="1">
    <citation type="submission" date="2022-03" db="EMBL/GenBank/DDBJ databases">
        <title>Genomic analyses of argali, domestic sheep and their hybrids provide insights into chromosomal evolution, heterosis and genetic basis of agronomic traits.</title>
        <authorList>
            <person name="Li M."/>
        </authorList>
    </citation>
    <scope>NUCLEOTIDE SEQUENCE</scope>
    <source>
        <strain evidence="3">CAU-MHL-2022a</strain>
        <tissue evidence="3">Skin</tissue>
    </source>
</reference>
<comment type="caution">
    <text evidence="3">The sequence shown here is derived from an EMBL/GenBank/DDBJ whole genome shotgun (WGS) entry which is preliminary data.</text>
</comment>
<keyword evidence="4" id="KW-1185">Reference proteome</keyword>
<dbReference type="Proteomes" id="UP001214576">
    <property type="component" value="Unassembled WGS sequence"/>
</dbReference>
<dbReference type="PANTHER" id="PTHR14224">
    <property type="entry name" value="SIMILAR TO PREFERENTIALLY EXPRESSED ANTIGEN IN MELANOMA-LIKE 3"/>
    <property type="match status" value="1"/>
</dbReference>
<dbReference type="AlphaFoldDB" id="A0AAD4U2H1"/>
<name>A0AAD4U2H1_OVIAM</name>
<dbReference type="InterPro" id="IPR032675">
    <property type="entry name" value="LRR_dom_sf"/>
</dbReference>
<dbReference type="FunFam" id="3.80.10.10:FF:000435">
    <property type="entry name" value="Uncharacterized protein"/>
    <property type="match status" value="1"/>
</dbReference>
<evidence type="ECO:0008006" key="5">
    <source>
        <dbReference type="Google" id="ProtNLM"/>
    </source>
</evidence>